<dbReference type="Gene3D" id="2.30.33.40">
    <property type="entry name" value="GroES chaperonin"/>
    <property type="match status" value="1"/>
</dbReference>
<evidence type="ECO:0000313" key="5">
    <source>
        <dbReference type="EMBL" id="AAL12493.1"/>
    </source>
</evidence>
<dbReference type="EMBL" id="AY050315">
    <property type="protein sequence ID" value="AAL12493.1"/>
    <property type="molecule type" value="Genomic_DNA"/>
</dbReference>
<dbReference type="InterPro" id="IPR037124">
    <property type="entry name" value="Chaperonin_GroES_sf"/>
</dbReference>
<evidence type="ECO:0000256" key="4">
    <source>
        <dbReference type="RuleBase" id="RU000535"/>
    </source>
</evidence>
<comment type="similarity">
    <text evidence="1 3 4">Belongs to the GroES chaperonin family.</text>
</comment>
<dbReference type="NCBIfam" id="NF001531">
    <property type="entry name" value="PRK00364.2-2"/>
    <property type="match status" value="1"/>
</dbReference>
<dbReference type="GO" id="GO:0051087">
    <property type="term" value="F:protein-folding chaperone binding"/>
    <property type="evidence" value="ECO:0007669"/>
    <property type="project" value="TreeGrafter"/>
</dbReference>
<dbReference type="SUPFAM" id="SSF50129">
    <property type="entry name" value="GroES-like"/>
    <property type="match status" value="1"/>
</dbReference>
<dbReference type="GO" id="GO:0044183">
    <property type="term" value="F:protein folding chaperone"/>
    <property type="evidence" value="ECO:0007669"/>
    <property type="project" value="InterPro"/>
</dbReference>
<accession>Q5JCM8</accession>
<proteinExistence type="inferred from homology"/>
<dbReference type="Pfam" id="PF00166">
    <property type="entry name" value="Cpn10"/>
    <property type="match status" value="1"/>
</dbReference>
<dbReference type="InterPro" id="IPR011032">
    <property type="entry name" value="GroES-like_sf"/>
</dbReference>
<dbReference type="GO" id="GO:0051082">
    <property type="term" value="F:unfolded protein binding"/>
    <property type="evidence" value="ECO:0007669"/>
    <property type="project" value="TreeGrafter"/>
</dbReference>
<keyword evidence="3" id="KW-0963">Cytoplasm</keyword>
<evidence type="ECO:0000256" key="1">
    <source>
        <dbReference type="ARBA" id="ARBA00006975"/>
    </source>
</evidence>
<reference evidence="5" key="1">
    <citation type="submission" date="2001-08" db="EMBL/GenBank/DDBJ databases">
        <title>Characterization of p51 and groESL of Ehrlichia sennetsu, Stellantchasmus falcatus agent, and Neorickettsia helminthoeca.</title>
        <authorList>
            <person name="Rikihisa Y."/>
            <person name="Zhang C."/>
            <person name="Ohashi N."/>
            <person name="Zhi N."/>
            <person name="Kanter M."/>
        </authorList>
    </citation>
    <scope>NUCLEOTIDE SEQUENCE</scope>
</reference>
<dbReference type="HAMAP" id="MF_00580">
    <property type="entry name" value="CH10"/>
    <property type="match status" value="1"/>
</dbReference>
<evidence type="ECO:0000256" key="2">
    <source>
        <dbReference type="ARBA" id="ARBA00023186"/>
    </source>
</evidence>
<dbReference type="PRINTS" id="PR00297">
    <property type="entry name" value="CHAPERONIN10"/>
</dbReference>
<dbReference type="CDD" id="cd00320">
    <property type="entry name" value="cpn10"/>
    <property type="match status" value="1"/>
</dbReference>
<keyword evidence="5" id="KW-0346">Stress response</keyword>
<dbReference type="SMART" id="SM00883">
    <property type="entry name" value="Cpn10"/>
    <property type="match status" value="1"/>
</dbReference>
<dbReference type="PANTHER" id="PTHR10772:SF63">
    <property type="entry name" value="20 KDA CHAPERONIN, CHLOROPLASTIC"/>
    <property type="match status" value="1"/>
</dbReference>
<protein>
    <recommendedName>
        <fullName evidence="3">Co-chaperonin GroES</fullName>
    </recommendedName>
    <alternativeName>
        <fullName evidence="3">10 kDa chaperonin</fullName>
    </alternativeName>
    <alternativeName>
        <fullName evidence="3">Chaperonin-10</fullName>
        <shortName evidence="3">Cpn10</shortName>
    </alternativeName>
</protein>
<dbReference type="NCBIfam" id="NF001533">
    <property type="entry name" value="PRK00364.2-4"/>
    <property type="match status" value="1"/>
</dbReference>
<organism evidence="5">
    <name type="scientific">Neorickettsia helminthoeca</name>
    <dbReference type="NCBI Taxonomy" id="33994"/>
    <lineage>
        <taxon>Bacteria</taxon>
        <taxon>Pseudomonadati</taxon>
        <taxon>Pseudomonadota</taxon>
        <taxon>Alphaproteobacteria</taxon>
        <taxon>Rickettsiales</taxon>
        <taxon>Anaplasmataceae</taxon>
        <taxon>Neorickettsia</taxon>
    </lineage>
</organism>
<gene>
    <name evidence="3" type="primary">groES</name>
    <name evidence="3" type="synonym">groS</name>
</gene>
<sequence>MNIGLKMLHDQVLIKPQEEQDGASGIYIPDSAKKKPTIGVVVAVGQGAKNSNGTFDPVCVKEGDVVLYRKWAGSEVEHDGVEYVVMKESDIIAVKEGK</sequence>
<dbReference type="FunFam" id="2.30.33.40:FF:000001">
    <property type="entry name" value="10 kDa chaperonin"/>
    <property type="match status" value="1"/>
</dbReference>
<comment type="function">
    <text evidence="3 4">Together with the chaperonin GroEL, plays an essential role in assisting protein folding. The GroEL-GroES system forms a nano-cage that allows encapsulation of the non-native substrate proteins and provides a physical environment optimized to promote and accelerate protein folding. GroES binds to the apical surface of the GroEL ring, thereby capping the opening of the GroEL channel.</text>
</comment>
<dbReference type="InterPro" id="IPR020818">
    <property type="entry name" value="Chaperonin_GroES"/>
</dbReference>
<dbReference type="GO" id="GO:0005524">
    <property type="term" value="F:ATP binding"/>
    <property type="evidence" value="ECO:0007669"/>
    <property type="project" value="InterPro"/>
</dbReference>
<name>Q5JCM8_9RICK</name>
<dbReference type="PANTHER" id="PTHR10772">
    <property type="entry name" value="10 KDA HEAT SHOCK PROTEIN"/>
    <property type="match status" value="1"/>
</dbReference>
<evidence type="ECO:0000256" key="3">
    <source>
        <dbReference type="HAMAP-Rule" id="MF_00580"/>
    </source>
</evidence>
<comment type="subunit">
    <text evidence="3">Heptamer of 7 subunits arranged in a ring. Interacts with the chaperonin GroEL.</text>
</comment>
<comment type="subcellular location">
    <subcellularLocation>
        <location evidence="3">Cytoplasm</location>
    </subcellularLocation>
</comment>
<keyword evidence="2 3" id="KW-0143">Chaperone</keyword>
<dbReference type="AlphaFoldDB" id="Q5JCM8"/>
<dbReference type="GO" id="GO:0005737">
    <property type="term" value="C:cytoplasm"/>
    <property type="evidence" value="ECO:0007669"/>
    <property type="project" value="UniProtKB-SubCell"/>
</dbReference>
<dbReference type="GO" id="GO:0046872">
    <property type="term" value="F:metal ion binding"/>
    <property type="evidence" value="ECO:0007669"/>
    <property type="project" value="TreeGrafter"/>
</dbReference>